<sequence>MLSDNEQLQPTHVQLDIATNQARTYWHQLAEEVIADHEGGVLLGSSVLQNLLCRVPSIPTQPLAVNEVLSSDTTTKSVLAAASSTMRVVEPGGCEVGGKSKENRATLLIGIQTPTTCQFSGDAFRQWRTTGTAKPNSSNYIGILSLAWSYILSARLLELQNQDGAELVYTSSTANGLLSRILHSNRWFKNLDTEPAGRNIVNSS</sequence>
<dbReference type="GeneID" id="81591830"/>
<protein>
    <submittedName>
        <fullName evidence="1">Uncharacterized protein</fullName>
    </submittedName>
</protein>
<dbReference type="RefSeq" id="XP_056750256.1">
    <property type="nucleotide sequence ID" value="XM_056901588.1"/>
</dbReference>
<proteinExistence type="predicted"/>
<comment type="caution">
    <text evidence="1">The sequence shown here is derived from an EMBL/GenBank/DDBJ whole genome shotgun (WGS) entry which is preliminary data.</text>
</comment>
<evidence type="ECO:0000313" key="1">
    <source>
        <dbReference type="EMBL" id="KAJ5593630.1"/>
    </source>
</evidence>
<reference evidence="1" key="2">
    <citation type="submission" date="2023-01" db="EMBL/GenBank/DDBJ databases">
        <authorList>
            <person name="Petersen C."/>
        </authorList>
    </citation>
    <scope>NUCLEOTIDE SEQUENCE</scope>
    <source>
        <strain evidence="1">IBT 12815</strain>
    </source>
</reference>
<name>A0AAD6DUT3_9EURO</name>
<gene>
    <name evidence="1" type="ORF">N7537_010534</name>
</gene>
<reference evidence="1" key="1">
    <citation type="journal article" date="2023" name="IMA Fungus">
        <title>Comparative genomic study of the Penicillium genus elucidates a diverse pangenome and 15 lateral gene transfer events.</title>
        <authorList>
            <person name="Petersen C."/>
            <person name="Sorensen T."/>
            <person name="Nielsen M.R."/>
            <person name="Sondergaard T.E."/>
            <person name="Sorensen J.L."/>
            <person name="Fitzpatrick D.A."/>
            <person name="Frisvad J.C."/>
            <person name="Nielsen K.L."/>
        </authorList>
    </citation>
    <scope>NUCLEOTIDE SEQUENCE</scope>
    <source>
        <strain evidence="1">IBT 12815</strain>
    </source>
</reference>
<evidence type="ECO:0000313" key="2">
    <source>
        <dbReference type="Proteomes" id="UP001213799"/>
    </source>
</evidence>
<dbReference type="EMBL" id="JAQJAE010000005">
    <property type="protein sequence ID" value="KAJ5593630.1"/>
    <property type="molecule type" value="Genomic_DNA"/>
</dbReference>
<dbReference type="AlphaFoldDB" id="A0AAD6DUT3"/>
<dbReference type="Proteomes" id="UP001213799">
    <property type="component" value="Unassembled WGS sequence"/>
</dbReference>
<accession>A0AAD6DUT3</accession>
<keyword evidence="2" id="KW-1185">Reference proteome</keyword>
<organism evidence="1 2">
    <name type="scientific">Penicillium hordei</name>
    <dbReference type="NCBI Taxonomy" id="40994"/>
    <lineage>
        <taxon>Eukaryota</taxon>
        <taxon>Fungi</taxon>
        <taxon>Dikarya</taxon>
        <taxon>Ascomycota</taxon>
        <taxon>Pezizomycotina</taxon>
        <taxon>Eurotiomycetes</taxon>
        <taxon>Eurotiomycetidae</taxon>
        <taxon>Eurotiales</taxon>
        <taxon>Aspergillaceae</taxon>
        <taxon>Penicillium</taxon>
    </lineage>
</organism>